<evidence type="ECO:0000259" key="7">
    <source>
        <dbReference type="PROSITE" id="PS50850"/>
    </source>
</evidence>
<evidence type="ECO:0000256" key="3">
    <source>
        <dbReference type="ARBA" id="ARBA00022692"/>
    </source>
</evidence>
<dbReference type="SUPFAM" id="SSF103473">
    <property type="entry name" value="MFS general substrate transporter"/>
    <property type="match status" value="1"/>
</dbReference>
<dbReference type="InterPro" id="IPR036259">
    <property type="entry name" value="MFS_trans_sf"/>
</dbReference>
<dbReference type="PANTHER" id="PTHR23504">
    <property type="entry name" value="MAJOR FACILITATOR SUPERFAMILY DOMAIN-CONTAINING PROTEIN 10"/>
    <property type="match status" value="1"/>
</dbReference>
<evidence type="ECO:0000313" key="9">
    <source>
        <dbReference type="Proteomes" id="UP000278807"/>
    </source>
</evidence>
<dbReference type="Proteomes" id="UP000278807">
    <property type="component" value="Unassembled WGS sequence"/>
</dbReference>
<feature type="transmembrane region" description="Helical" evidence="6">
    <location>
        <begin position="142"/>
        <end position="160"/>
    </location>
</feature>
<feature type="domain" description="Major facilitator superfamily (MFS) profile" evidence="7">
    <location>
        <begin position="7"/>
        <end position="441"/>
    </location>
</feature>
<dbReference type="STRING" id="102285.A0A0R3T2X3"/>
<dbReference type="InterPro" id="IPR020846">
    <property type="entry name" value="MFS_dom"/>
</dbReference>
<keyword evidence="4 6" id="KW-1133">Transmembrane helix</keyword>
<reference evidence="10" key="1">
    <citation type="submission" date="2017-02" db="UniProtKB">
        <authorList>
            <consortium name="WormBaseParasite"/>
        </authorList>
    </citation>
    <scope>IDENTIFICATION</scope>
</reference>
<accession>A0A0R3T2X3</accession>
<evidence type="ECO:0000256" key="4">
    <source>
        <dbReference type="ARBA" id="ARBA00022989"/>
    </source>
</evidence>
<feature type="transmembrane region" description="Helical" evidence="6">
    <location>
        <begin position="338"/>
        <end position="362"/>
    </location>
</feature>
<proteinExistence type="predicted"/>
<feature type="transmembrane region" description="Helical" evidence="6">
    <location>
        <begin position="270"/>
        <end position="291"/>
    </location>
</feature>
<evidence type="ECO:0000313" key="10">
    <source>
        <dbReference type="WBParaSite" id="HNAJ_0000132301-mRNA-1"/>
    </source>
</evidence>
<dbReference type="WBParaSite" id="HNAJ_0000132301-mRNA-1">
    <property type="protein sequence ID" value="HNAJ_0000132301-mRNA-1"/>
    <property type="gene ID" value="HNAJ_0000132301"/>
</dbReference>
<keyword evidence="9" id="KW-1185">Reference proteome</keyword>
<evidence type="ECO:0000313" key="8">
    <source>
        <dbReference type="EMBL" id="VDN97181.1"/>
    </source>
</evidence>
<keyword evidence="3 6" id="KW-0812">Transmembrane</keyword>
<dbReference type="PROSITE" id="PS50850">
    <property type="entry name" value="MFS"/>
    <property type="match status" value="1"/>
</dbReference>
<keyword evidence="2" id="KW-0813">Transport</keyword>
<gene>
    <name evidence="8" type="ORF">HNAJ_LOCUS1322</name>
</gene>
<dbReference type="InterPro" id="IPR011701">
    <property type="entry name" value="MFS"/>
</dbReference>
<dbReference type="Pfam" id="PF07690">
    <property type="entry name" value="MFS_1"/>
    <property type="match status" value="1"/>
</dbReference>
<organism evidence="10">
    <name type="scientific">Rodentolepis nana</name>
    <name type="common">Dwarf tapeworm</name>
    <name type="synonym">Hymenolepis nana</name>
    <dbReference type="NCBI Taxonomy" id="102285"/>
    <lineage>
        <taxon>Eukaryota</taxon>
        <taxon>Metazoa</taxon>
        <taxon>Spiralia</taxon>
        <taxon>Lophotrochozoa</taxon>
        <taxon>Platyhelminthes</taxon>
        <taxon>Cestoda</taxon>
        <taxon>Eucestoda</taxon>
        <taxon>Cyclophyllidea</taxon>
        <taxon>Hymenolepididae</taxon>
        <taxon>Rodentolepis</taxon>
    </lineage>
</organism>
<dbReference type="OrthoDB" id="196650at2759"/>
<evidence type="ECO:0000256" key="2">
    <source>
        <dbReference type="ARBA" id="ARBA00022448"/>
    </source>
</evidence>
<comment type="subcellular location">
    <subcellularLocation>
        <location evidence="1">Membrane</location>
        <topology evidence="1">Multi-pass membrane protein</topology>
    </subcellularLocation>
</comment>
<feature type="transmembrane region" description="Helical" evidence="6">
    <location>
        <begin position="53"/>
        <end position="74"/>
    </location>
</feature>
<evidence type="ECO:0000256" key="1">
    <source>
        <dbReference type="ARBA" id="ARBA00004141"/>
    </source>
</evidence>
<name>A0A0R3T2X3_RODNA</name>
<feature type="transmembrane region" description="Helical" evidence="6">
    <location>
        <begin position="86"/>
        <end position="102"/>
    </location>
</feature>
<feature type="transmembrane region" description="Helical" evidence="6">
    <location>
        <begin position="108"/>
        <end position="130"/>
    </location>
</feature>
<dbReference type="EMBL" id="UZAE01000500">
    <property type="protein sequence ID" value="VDN97181.1"/>
    <property type="molecule type" value="Genomic_DNA"/>
</dbReference>
<sequence length="458" mass="50609">NIFSNLFKFKTSLRAILDFVHNKILPAKEGVDISVRDATFIGSMFPTYFFNKIFIQGCATSLMSLAQYLCSSTFGTMSDTMGRKSVLLILCFVHIASTLLLSQSGISFVFFLLARILLGVSRAHVGILSAMISDVSDRESRTAAMASLGIAYSLAFTVGPKASSWILNKLFFNEGSTGSVLGPHIGLFAASLVCIDLLLLYTFPETIKPKEDTEKKVIPLDVHLRFHFNKSVPKRSFYQSLKILNPIELFRFSGIEDARDRTKMKKMAQVFFLHMSLYSGLECSLLFLAQQRFNYTGEKQSHIFLFTGVTMVIVQREVFCVCILTLVDLLFQAMLLQVLAYLTFGFSITEWMFYTALLLYSITSSLFTPTFNSLASLSIGPQHQGQLMGTFRSINGLARCVGPSLVGTLMWGVGAATAFTLASGATILVALLFKNIPNLDEFKASGQAKVDPSTKKSS</sequence>
<protein>
    <submittedName>
        <fullName evidence="10">MFS domain-containing protein</fullName>
    </submittedName>
</protein>
<feature type="transmembrane region" description="Helical" evidence="6">
    <location>
        <begin position="409"/>
        <end position="433"/>
    </location>
</feature>
<dbReference type="Gene3D" id="1.20.1250.20">
    <property type="entry name" value="MFS general substrate transporter like domains"/>
    <property type="match status" value="1"/>
</dbReference>
<dbReference type="GO" id="GO:0022857">
    <property type="term" value="F:transmembrane transporter activity"/>
    <property type="evidence" value="ECO:0007669"/>
    <property type="project" value="InterPro"/>
</dbReference>
<dbReference type="AlphaFoldDB" id="A0A0R3T2X3"/>
<feature type="transmembrane region" description="Helical" evidence="6">
    <location>
        <begin position="303"/>
        <end position="331"/>
    </location>
</feature>
<dbReference type="GO" id="GO:0031526">
    <property type="term" value="C:brush border membrane"/>
    <property type="evidence" value="ECO:0007669"/>
    <property type="project" value="TreeGrafter"/>
</dbReference>
<keyword evidence="5 6" id="KW-0472">Membrane</keyword>
<evidence type="ECO:0000256" key="6">
    <source>
        <dbReference type="SAM" id="Phobius"/>
    </source>
</evidence>
<evidence type="ECO:0000256" key="5">
    <source>
        <dbReference type="ARBA" id="ARBA00023136"/>
    </source>
</evidence>
<reference evidence="8 9" key="2">
    <citation type="submission" date="2018-11" db="EMBL/GenBank/DDBJ databases">
        <authorList>
            <consortium name="Pathogen Informatics"/>
        </authorList>
    </citation>
    <scope>NUCLEOTIDE SEQUENCE [LARGE SCALE GENOMIC DNA]</scope>
</reference>
<feature type="transmembrane region" description="Helical" evidence="6">
    <location>
        <begin position="180"/>
        <end position="201"/>
    </location>
</feature>
<dbReference type="PANTHER" id="PTHR23504:SF31">
    <property type="entry name" value="MAJOR FACILITATOR SUPERFAMILY DOMAIN-CONTAINING PROTEIN 10"/>
    <property type="match status" value="1"/>
</dbReference>